<dbReference type="Proteomes" id="UP000179334">
    <property type="component" value="Unassembled WGS sequence"/>
</dbReference>
<dbReference type="PANTHER" id="PTHR38687">
    <property type="entry name" value="CELL DIVISION PROTEIN DEDD-RELATED"/>
    <property type="match status" value="1"/>
</dbReference>
<evidence type="ECO:0000259" key="3">
    <source>
        <dbReference type="PROSITE" id="PS51724"/>
    </source>
</evidence>
<dbReference type="InterPro" id="IPR052521">
    <property type="entry name" value="Cell_div_SPOR-domain"/>
</dbReference>
<proteinExistence type="predicted"/>
<feature type="transmembrane region" description="Helical" evidence="2">
    <location>
        <begin position="20"/>
        <end position="39"/>
    </location>
</feature>
<reference evidence="4 5" key="1">
    <citation type="journal article" date="2016" name="Nat. Commun.">
        <title>Thousands of microbial genomes shed light on interconnected biogeochemical processes in an aquifer system.</title>
        <authorList>
            <person name="Anantharaman K."/>
            <person name="Brown C.T."/>
            <person name="Hug L.A."/>
            <person name="Sharon I."/>
            <person name="Castelle C.J."/>
            <person name="Probst A.J."/>
            <person name="Thomas B.C."/>
            <person name="Singh A."/>
            <person name="Wilkins M.J."/>
            <person name="Karaoz U."/>
            <person name="Brodie E.L."/>
            <person name="Williams K.H."/>
            <person name="Hubbard S.S."/>
            <person name="Banfield J.F."/>
        </authorList>
    </citation>
    <scope>NUCLEOTIDE SEQUENCE [LARGE SCALE GENOMIC DNA]</scope>
</reference>
<dbReference type="SUPFAM" id="SSF110997">
    <property type="entry name" value="Sporulation related repeat"/>
    <property type="match status" value="1"/>
</dbReference>
<evidence type="ECO:0000313" key="4">
    <source>
        <dbReference type="EMBL" id="OGI38966.1"/>
    </source>
</evidence>
<keyword evidence="2" id="KW-1133">Transmembrane helix</keyword>
<comment type="caution">
    <text evidence="4">The sequence shown here is derived from an EMBL/GenBank/DDBJ whole genome shotgun (WGS) entry which is preliminary data.</text>
</comment>
<dbReference type="EMBL" id="MFSR01000056">
    <property type="protein sequence ID" value="OGI38966.1"/>
    <property type="molecule type" value="Genomic_DNA"/>
</dbReference>
<gene>
    <name evidence="4" type="ORF">A2V91_00210</name>
</gene>
<feature type="domain" description="SPOR" evidence="3">
    <location>
        <begin position="115"/>
        <end position="196"/>
    </location>
</feature>
<dbReference type="GO" id="GO:0042834">
    <property type="term" value="F:peptidoglycan binding"/>
    <property type="evidence" value="ECO:0007669"/>
    <property type="project" value="InterPro"/>
</dbReference>
<evidence type="ECO:0000256" key="2">
    <source>
        <dbReference type="SAM" id="Phobius"/>
    </source>
</evidence>
<organism evidence="4 5">
    <name type="scientific">Candidatus Muproteobacteria bacterium RBG_16_64_10</name>
    <dbReference type="NCBI Taxonomy" id="1817757"/>
    <lineage>
        <taxon>Bacteria</taxon>
        <taxon>Pseudomonadati</taxon>
        <taxon>Pseudomonadota</taxon>
        <taxon>Candidatus Muproteobacteria</taxon>
    </lineage>
</organism>
<dbReference type="InterPro" id="IPR036680">
    <property type="entry name" value="SPOR-like_sf"/>
</dbReference>
<dbReference type="InterPro" id="IPR007730">
    <property type="entry name" value="SPOR-like_dom"/>
</dbReference>
<dbReference type="Pfam" id="PF05036">
    <property type="entry name" value="SPOR"/>
    <property type="match status" value="1"/>
</dbReference>
<protein>
    <recommendedName>
        <fullName evidence="3">SPOR domain-containing protein</fullName>
    </recommendedName>
</protein>
<keyword evidence="2" id="KW-0812">Transmembrane</keyword>
<keyword evidence="2" id="KW-0472">Membrane</keyword>
<accession>A0A1F6T1Q2</accession>
<name>A0A1F6T1Q2_9PROT</name>
<sequence length="200" mass="21745">MAVRRRSAGSSRSRGVPRWLMLLLGLGIGITAVLLVQMLRERGVGLASVTKVFSSSEKKTDEKKSAKKEAETKPAKPKFDFYTILPETETVLPEKTPAKPKSKPEPRTETAKPAAEPGVSYVLQAASFATFQEADQLKAKLALSGLAAQIQKAPIEGKGEFYRVQLGPFEKIEALDAATQQLQQLGMKPLRLKVKKQAGA</sequence>
<feature type="region of interest" description="Disordered" evidence="1">
    <location>
        <begin position="92"/>
        <end position="115"/>
    </location>
</feature>
<dbReference type="Gene3D" id="3.30.70.1070">
    <property type="entry name" value="Sporulation related repeat"/>
    <property type="match status" value="1"/>
</dbReference>
<evidence type="ECO:0000313" key="5">
    <source>
        <dbReference type="Proteomes" id="UP000179334"/>
    </source>
</evidence>
<dbReference type="AlphaFoldDB" id="A0A1F6T1Q2"/>
<evidence type="ECO:0000256" key="1">
    <source>
        <dbReference type="SAM" id="MobiDB-lite"/>
    </source>
</evidence>
<dbReference type="PROSITE" id="PS51724">
    <property type="entry name" value="SPOR"/>
    <property type="match status" value="1"/>
</dbReference>